<gene>
    <name evidence="1" type="ORF">D7Z54_03805</name>
</gene>
<dbReference type="AlphaFoldDB" id="A0A428N988"/>
<dbReference type="InterPro" id="IPR058303">
    <property type="entry name" value="DUF7990"/>
</dbReference>
<protein>
    <recommendedName>
        <fullName evidence="3">DNA helicase</fullName>
    </recommendedName>
</protein>
<dbReference type="Proteomes" id="UP000275076">
    <property type="component" value="Unassembled WGS sequence"/>
</dbReference>
<comment type="caution">
    <text evidence="1">The sequence shown here is derived from an EMBL/GenBank/DDBJ whole genome shotgun (WGS) entry which is preliminary data.</text>
</comment>
<accession>A0A428N988</accession>
<reference evidence="1 2" key="1">
    <citation type="submission" date="2018-10" db="EMBL/GenBank/DDBJ databases">
        <title>Draft genome sequence of Bacillus salarius IM0101, isolated from a hypersaline soil in Inner Mongolia, China.</title>
        <authorList>
            <person name="Yamprayoonswat W."/>
            <person name="Boonvisut S."/>
            <person name="Jumpathong W."/>
            <person name="Sittihan S."/>
            <person name="Ruangsuj P."/>
            <person name="Wanthongcharoen S."/>
            <person name="Thongpramul N."/>
            <person name="Pimmason S."/>
            <person name="Yu B."/>
            <person name="Yasawong M."/>
        </authorList>
    </citation>
    <scope>NUCLEOTIDE SEQUENCE [LARGE SCALE GENOMIC DNA]</scope>
    <source>
        <strain evidence="1 2">IM0101</strain>
    </source>
</reference>
<dbReference type="OrthoDB" id="5358049at2"/>
<evidence type="ECO:0000313" key="1">
    <source>
        <dbReference type="EMBL" id="RSL34962.1"/>
    </source>
</evidence>
<dbReference type="EMBL" id="RBVX01000002">
    <property type="protein sequence ID" value="RSL34962.1"/>
    <property type="molecule type" value="Genomic_DNA"/>
</dbReference>
<dbReference type="InterPro" id="IPR047717">
    <property type="entry name" value="CC_star_Cory"/>
</dbReference>
<proteinExistence type="predicted"/>
<dbReference type="Pfam" id="PF25952">
    <property type="entry name" value="DUF7990"/>
    <property type="match status" value="1"/>
</dbReference>
<evidence type="ECO:0008006" key="3">
    <source>
        <dbReference type="Google" id="ProtNLM"/>
    </source>
</evidence>
<dbReference type="NCBIfam" id="NF041419">
    <property type="entry name" value="CC_star_Cory"/>
    <property type="match status" value="1"/>
</dbReference>
<sequence>MAERKLTLKKLMEFYDEVLSLPHQAEVKREIRDEDDLFLLLCFSELLGIPNPVSYYTLELYPQMIERFHDWHLRMGMDKSPLTGIRCC</sequence>
<keyword evidence="2" id="KW-1185">Reference proteome</keyword>
<organism evidence="1 2">
    <name type="scientific">Salibacterium salarium</name>
    <dbReference type="NCBI Taxonomy" id="284579"/>
    <lineage>
        <taxon>Bacteria</taxon>
        <taxon>Bacillati</taxon>
        <taxon>Bacillota</taxon>
        <taxon>Bacilli</taxon>
        <taxon>Bacillales</taxon>
        <taxon>Bacillaceae</taxon>
    </lineage>
</organism>
<name>A0A428N988_9BACI</name>
<dbReference type="RefSeq" id="WP_125554520.1">
    <property type="nucleotide sequence ID" value="NZ_RBVX01000002.1"/>
</dbReference>
<evidence type="ECO:0000313" key="2">
    <source>
        <dbReference type="Proteomes" id="UP000275076"/>
    </source>
</evidence>